<keyword evidence="1 3" id="KW-0378">Hydrolase</keyword>
<sequence length="251" mass="27796">MLAYDIYGDGAPLLFITGATCFRSFEPVLYDANAFAEQFTVYNYDRRGRGDSDDTLPYSIERELEDIEAMIDEAGGEANVYGHSSGAILALEAAMKLESKVKRVALYDPAYANNEANLKEFKLLSQELYKMLALGKQDEALCSFLQGIGTPIEIIDEMFRKSPQWATMLGLAPTLAYDTMLASHLPPIAKASQLKTPTQIIIGEKSPASVHEVAKQLDKAIPNTMFNILEGQDHMPDPKIVLQAFAPFFTR</sequence>
<dbReference type="PANTHER" id="PTHR43798">
    <property type="entry name" value="MONOACYLGLYCEROL LIPASE"/>
    <property type="match status" value="1"/>
</dbReference>
<keyword evidence="4" id="KW-1185">Reference proteome</keyword>
<evidence type="ECO:0000313" key="3">
    <source>
        <dbReference type="EMBL" id="UUI04737.1"/>
    </source>
</evidence>
<gene>
    <name evidence="3" type="ORF">NP439_08910</name>
</gene>
<name>A0ABY5JZ93_9BACI</name>
<evidence type="ECO:0000256" key="1">
    <source>
        <dbReference type="ARBA" id="ARBA00022801"/>
    </source>
</evidence>
<protein>
    <submittedName>
        <fullName evidence="3">Alpha/beta hydrolase</fullName>
    </submittedName>
</protein>
<dbReference type="Proteomes" id="UP001059773">
    <property type="component" value="Chromosome"/>
</dbReference>
<accession>A0ABY5JZ93</accession>
<proteinExistence type="predicted"/>
<dbReference type="SUPFAM" id="SSF53474">
    <property type="entry name" value="alpha/beta-Hydrolases"/>
    <property type="match status" value="1"/>
</dbReference>
<dbReference type="InterPro" id="IPR029058">
    <property type="entry name" value="AB_hydrolase_fold"/>
</dbReference>
<feature type="domain" description="AB hydrolase-1" evidence="2">
    <location>
        <begin position="14"/>
        <end position="236"/>
    </location>
</feature>
<dbReference type="Gene3D" id="3.40.50.1820">
    <property type="entry name" value="alpha/beta hydrolase"/>
    <property type="match status" value="1"/>
</dbReference>
<dbReference type="GO" id="GO:0016787">
    <property type="term" value="F:hydrolase activity"/>
    <property type="evidence" value="ECO:0007669"/>
    <property type="project" value="UniProtKB-KW"/>
</dbReference>
<dbReference type="PANTHER" id="PTHR43798:SF31">
    <property type="entry name" value="AB HYDROLASE SUPERFAMILY PROTEIN YCLE"/>
    <property type="match status" value="1"/>
</dbReference>
<dbReference type="InterPro" id="IPR050266">
    <property type="entry name" value="AB_hydrolase_sf"/>
</dbReference>
<evidence type="ECO:0000313" key="4">
    <source>
        <dbReference type="Proteomes" id="UP001059773"/>
    </source>
</evidence>
<dbReference type="EMBL" id="CP101914">
    <property type="protein sequence ID" value="UUI04737.1"/>
    <property type="molecule type" value="Genomic_DNA"/>
</dbReference>
<evidence type="ECO:0000259" key="2">
    <source>
        <dbReference type="Pfam" id="PF12697"/>
    </source>
</evidence>
<reference evidence="3" key="1">
    <citation type="submission" date="2022-07" db="EMBL/GenBank/DDBJ databases">
        <title>FELIX.</title>
        <authorList>
            <person name="Wan K.H."/>
            <person name="Park S."/>
            <person name="Lawrence Q."/>
            <person name="Eichenberger J.P."/>
            <person name="Booth B.W."/>
            <person name="Piaggio A.J."/>
            <person name="Chandler J.C."/>
            <person name="Franklin A.B."/>
            <person name="Celniker S.E."/>
        </authorList>
    </citation>
    <scope>NUCLEOTIDE SEQUENCE</scope>
    <source>
        <strain evidence="3">QA-1986 374</strain>
    </source>
</reference>
<dbReference type="InterPro" id="IPR000073">
    <property type="entry name" value="AB_hydrolase_1"/>
</dbReference>
<dbReference type="Pfam" id="PF12697">
    <property type="entry name" value="Abhydrolase_6"/>
    <property type="match status" value="1"/>
</dbReference>
<organism evidence="3 4">
    <name type="scientific">Oceanobacillus jeddahense</name>
    <dbReference type="NCBI Taxonomy" id="1462527"/>
    <lineage>
        <taxon>Bacteria</taxon>
        <taxon>Bacillati</taxon>
        <taxon>Bacillota</taxon>
        <taxon>Bacilli</taxon>
        <taxon>Bacillales</taxon>
        <taxon>Bacillaceae</taxon>
        <taxon>Oceanobacillus</taxon>
    </lineage>
</organism>
<dbReference type="RefSeq" id="WP_256709636.1">
    <property type="nucleotide sequence ID" value="NZ_CP101914.1"/>
</dbReference>